<feature type="transmembrane region" description="Helical" evidence="1">
    <location>
        <begin position="166"/>
        <end position="186"/>
    </location>
</feature>
<organism evidence="2 3">
    <name type="scientific">Ranatra chinensis</name>
    <dbReference type="NCBI Taxonomy" id="642074"/>
    <lineage>
        <taxon>Eukaryota</taxon>
        <taxon>Metazoa</taxon>
        <taxon>Ecdysozoa</taxon>
        <taxon>Arthropoda</taxon>
        <taxon>Hexapoda</taxon>
        <taxon>Insecta</taxon>
        <taxon>Pterygota</taxon>
        <taxon>Neoptera</taxon>
        <taxon>Paraneoptera</taxon>
        <taxon>Hemiptera</taxon>
        <taxon>Heteroptera</taxon>
        <taxon>Panheteroptera</taxon>
        <taxon>Nepomorpha</taxon>
        <taxon>Nepidae</taxon>
        <taxon>Ranatrinae</taxon>
        <taxon>Ranatra</taxon>
    </lineage>
</organism>
<dbReference type="Proteomes" id="UP001558652">
    <property type="component" value="Unassembled WGS sequence"/>
</dbReference>
<dbReference type="EMBL" id="JBFDAA010000001">
    <property type="protein sequence ID" value="KAL1140982.1"/>
    <property type="molecule type" value="Genomic_DNA"/>
</dbReference>
<accession>A0ABD0Z8V5</accession>
<proteinExistence type="predicted"/>
<name>A0ABD0Z8V5_9HEMI</name>
<keyword evidence="1" id="KW-1133">Transmembrane helix</keyword>
<evidence type="ECO:0000313" key="3">
    <source>
        <dbReference type="Proteomes" id="UP001558652"/>
    </source>
</evidence>
<feature type="transmembrane region" description="Helical" evidence="1">
    <location>
        <begin position="131"/>
        <end position="154"/>
    </location>
</feature>
<keyword evidence="1" id="KW-0812">Transmembrane</keyword>
<evidence type="ECO:0000313" key="2">
    <source>
        <dbReference type="EMBL" id="KAL1140982.1"/>
    </source>
</evidence>
<evidence type="ECO:0000256" key="1">
    <source>
        <dbReference type="SAM" id="Phobius"/>
    </source>
</evidence>
<reference evidence="2 3" key="1">
    <citation type="submission" date="2024-07" db="EMBL/GenBank/DDBJ databases">
        <title>Chromosome-level genome assembly of the water stick insect Ranatra chinensis (Heteroptera: Nepidae).</title>
        <authorList>
            <person name="Liu X."/>
        </authorList>
    </citation>
    <scope>NUCLEOTIDE SEQUENCE [LARGE SCALE GENOMIC DNA]</scope>
    <source>
        <strain evidence="2">Cailab_2021Rc</strain>
        <tissue evidence="2">Muscle</tissue>
    </source>
</reference>
<comment type="caution">
    <text evidence="2">The sequence shown here is derived from an EMBL/GenBank/DDBJ whole genome shotgun (WGS) entry which is preliminary data.</text>
</comment>
<protein>
    <submittedName>
        <fullName evidence="2">Uncharacterized protein</fullName>
    </submittedName>
</protein>
<keyword evidence="1" id="KW-0472">Membrane</keyword>
<sequence>MALADGTGHSSTDKDCAFVGKFRNGLWSNDERKIFPAGSILSHFDNSPRTVYTRRPALCLPVGNRLSSIVYFTARSCGAANRTHCLRLERRRHLVAGIGLKCSHFRNIQHILSSVHDQLEQDVQVYGRGHYLCGTGVLYLACGIVRGVLFYTLFDSLDLSYTTTALPLASSLLCHLIAFNDFVALIKEVTP</sequence>
<keyword evidence="3" id="KW-1185">Reference proteome</keyword>
<gene>
    <name evidence="2" type="ORF">AAG570_000908</name>
</gene>
<dbReference type="AlphaFoldDB" id="A0ABD0Z8V5"/>